<dbReference type="GO" id="GO:0047372">
    <property type="term" value="F:monoacylglycerol lipase activity"/>
    <property type="evidence" value="ECO:0007669"/>
    <property type="project" value="TreeGrafter"/>
</dbReference>
<dbReference type="Proteomes" id="UP000469558">
    <property type="component" value="Unassembled WGS sequence"/>
</dbReference>
<dbReference type="InterPro" id="IPR007751">
    <property type="entry name" value="DUF676_lipase-like"/>
</dbReference>
<dbReference type="GO" id="GO:0004622">
    <property type="term" value="F:phosphatidylcholine lysophospholipase activity"/>
    <property type="evidence" value="ECO:0007669"/>
    <property type="project" value="TreeGrafter"/>
</dbReference>
<keyword evidence="7" id="KW-1185">Reference proteome</keyword>
<comment type="caution">
    <text evidence="6">The sequence shown here is derived from an EMBL/GenBank/DDBJ whole genome shotgun (WGS) entry which is preliminary data.</text>
</comment>
<dbReference type="InterPro" id="IPR029058">
    <property type="entry name" value="AB_hydrolase_fold"/>
</dbReference>
<dbReference type="Gene3D" id="3.40.50.1820">
    <property type="entry name" value="alpha/beta hydrolase"/>
    <property type="match status" value="1"/>
</dbReference>
<evidence type="ECO:0000256" key="3">
    <source>
        <dbReference type="SAM" id="MobiDB-lite"/>
    </source>
</evidence>
<feature type="transmembrane region" description="Helical" evidence="4">
    <location>
        <begin position="270"/>
        <end position="293"/>
    </location>
</feature>
<name>A0A8T9BW45_9HELO</name>
<evidence type="ECO:0000313" key="7">
    <source>
        <dbReference type="Proteomes" id="UP000469558"/>
    </source>
</evidence>
<proteinExistence type="inferred from homology"/>
<dbReference type="GO" id="GO:0005811">
    <property type="term" value="C:lipid droplet"/>
    <property type="evidence" value="ECO:0007669"/>
    <property type="project" value="TreeGrafter"/>
</dbReference>
<keyword evidence="4" id="KW-0472">Membrane</keyword>
<keyword evidence="4" id="KW-0812">Transmembrane</keyword>
<feature type="region of interest" description="Disordered" evidence="3">
    <location>
        <begin position="349"/>
        <end position="396"/>
    </location>
</feature>
<keyword evidence="4" id="KW-1133">Transmembrane helix</keyword>
<organism evidence="6 7">
    <name type="scientific">Lachnellula suecica</name>
    <dbReference type="NCBI Taxonomy" id="602035"/>
    <lineage>
        <taxon>Eukaryota</taxon>
        <taxon>Fungi</taxon>
        <taxon>Dikarya</taxon>
        <taxon>Ascomycota</taxon>
        <taxon>Pezizomycotina</taxon>
        <taxon>Leotiomycetes</taxon>
        <taxon>Helotiales</taxon>
        <taxon>Lachnaceae</taxon>
        <taxon>Lachnellula</taxon>
    </lineage>
</organism>
<dbReference type="FunFam" id="3.40.50.1820:FF:000223">
    <property type="entry name" value="Lipase/serine esterase"/>
    <property type="match status" value="1"/>
</dbReference>
<dbReference type="OrthoDB" id="273452at2759"/>
<dbReference type="AlphaFoldDB" id="A0A8T9BW45"/>
<dbReference type="GO" id="GO:0016042">
    <property type="term" value="P:lipid catabolic process"/>
    <property type="evidence" value="ECO:0007669"/>
    <property type="project" value="UniProtKB-KW"/>
</dbReference>
<feature type="domain" description="DUF676" evidence="5">
    <location>
        <begin position="10"/>
        <end position="209"/>
    </location>
</feature>
<evidence type="ECO:0000313" key="6">
    <source>
        <dbReference type="EMBL" id="TVY60705.1"/>
    </source>
</evidence>
<gene>
    <name evidence="6" type="primary">YOR059C</name>
    <name evidence="6" type="ORF">LSUE1_G008694</name>
</gene>
<accession>A0A8T9BW45</accession>
<evidence type="ECO:0000259" key="5">
    <source>
        <dbReference type="Pfam" id="PF05057"/>
    </source>
</evidence>
<keyword evidence="2" id="KW-0442">Lipid degradation</keyword>
<dbReference type="PANTHER" id="PTHR12482">
    <property type="entry name" value="LIPASE ROG1-RELATED-RELATED"/>
    <property type="match status" value="1"/>
</dbReference>
<dbReference type="EMBL" id="QGMK01002166">
    <property type="protein sequence ID" value="TVY60705.1"/>
    <property type="molecule type" value="Genomic_DNA"/>
</dbReference>
<protein>
    <submittedName>
        <fullName evidence="6">Putative lipase</fullName>
    </submittedName>
</protein>
<feature type="compositionally biased region" description="Basic and acidic residues" evidence="3">
    <location>
        <begin position="381"/>
        <end position="390"/>
    </location>
</feature>
<dbReference type="PANTHER" id="PTHR12482:SF65">
    <property type="entry name" value="ESTERASE, PUTATIVE (AFU_ORTHOLOGUE AFUA_3G12320)-RELATED"/>
    <property type="match status" value="1"/>
</dbReference>
<dbReference type="Pfam" id="PF05057">
    <property type="entry name" value="DUF676"/>
    <property type="match status" value="1"/>
</dbReference>
<dbReference type="InterPro" id="IPR044294">
    <property type="entry name" value="Lipase-like"/>
</dbReference>
<evidence type="ECO:0000256" key="1">
    <source>
        <dbReference type="ARBA" id="ARBA00007920"/>
    </source>
</evidence>
<evidence type="ECO:0000256" key="4">
    <source>
        <dbReference type="SAM" id="Phobius"/>
    </source>
</evidence>
<sequence length="457" mass="51327">MIDYTGTCRDAQHLCVLVHGLWGNPNHLEAMAKSLRAKHPEENLHILVAKRNSGSFTYDGIELGGERVCQEIEEEIEKLAKEGQAIKRISVVGYSLGGLIARFAIGLLYSKEFFDKIQPVNFTTFATPHLGVRTPLRGWHNHIWNVLGARTLSASGRQLFTIDKFRETGRPLLEVLADPESIFIKGLAMFQRRTLYTNIVNDRSAVYYTTGISKTDPYTNLDKVKINYLKGYGDVILDPKAPVSPLNPEETQISFYGGIVKASQTTIGRLPFFLAMILFIPLGVVAFLINSGVQSLRSNRRIRLHERGLAGIQPGNYRVPLLITGMREAVEDVYENLNSAQSHEYLVAGTEEEAAQSEPSSPMLERPPSSLDGKASRGKLLRQESEKPGQHEPPTLALAPYQFRMIQALDNLGWRKYPVHIHKVNHSHAAIIVRVDKPSLDEGRVVFRHWLDEEFIL</sequence>
<reference evidence="6 7" key="1">
    <citation type="submission" date="2018-05" db="EMBL/GenBank/DDBJ databases">
        <title>Genome sequencing and assembly of the regulated plant pathogen Lachnellula willkommii and related sister species for the development of diagnostic species identification markers.</title>
        <authorList>
            <person name="Giroux E."/>
            <person name="Bilodeau G."/>
        </authorList>
    </citation>
    <scope>NUCLEOTIDE SEQUENCE [LARGE SCALE GENOMIC DNA]</scope>
    <source>
        <strain evidence="6 7">CBS 268.59</strain>
    </source>
</reference>
<dbReference type="SUPFAM" id="SSF53474">
    <property type="entry name" value="alpha/beta-Hydrolases"/>
    <property type="match status" value="1"/>
</dbReference>
<keyword evidence="2" id="KW-0443">Lipid metabolism</keyword>
<comment type="similarity">
    <text evidence="1">Belongs to the putative lipase ROG1 family.</text>
</comment>
<evidence type="ECO:0000256" key="2">
    <source>
        <dbReference type="ARBA" id="ARBA00022963"/>
    </source>
</evidence>